<dbReference type="Proteomes" id="UP000515153">
    <property type="component" value="Unplaced"/>
</dbReference>
<keyword evidence="1" id="KW-1185">Reference proteome</keyword>
<evidence type="ECO:0000313" key="2">
    <source>
        <dbReference type="RefSeq" id="XP_030987785.1"/>
    </source>
</evidence>
<sequence length="112" mass="11888">MKRPAAEGLSRRPNPESAPEYLVCHRGRHDQELAGSHGAGLNAHRLERQVTWRVVMGSGRLCVPSAVGVLNANEPELGSGERRKNDSGDGVTSGMFARIASCLGVIKSVASV</sequence>
<proteinExistence type="predicted"/>
<dbReference type="RefSeq" id="XP_030987785.1">
    <property type="nucleotide sequence ID" value="XM_031120619.1"/>
</dbReference>
<dbReference type="GeneID" id="41955533"/>
<dbReference type="KEGG" id="pgri:PgNI_00541"/>
<organism evidence="1 2">
    <name type="scientific">Pyricularia grisea</name>
    <name type="common">Crabgrass-specific blast fungus</name>
    <name type="synonym">Magnaporthe grisea</name>
    <dbReference type="NCBI Taxonomy" id="148305"/>
    <lineage>
        <taxon>Eukaryota</taxon>
        <taxon>Fungi</taxon>
        <taxon>Dikarya</taxon>
        <taxon>Ascomycota</taxon>
        <taxon>Pezizomycotina</taxon>
        <taxon>Sordariomycetes</taxon>
        <taxon>Sordariomycetidae</taxon>
        <taxon>Magnaporthales</taxon>
        <taxon>Pyriculariaceae</taxon>
        <taxon>Pyricularia</taxon>
    </lineage>
</organism>
<reference evidence="2" key="3">
    <citation type="submission" date="2025-08" db="UniProtKB">
        <authorList>
            <consortium name="RefSeq"/>
        </authorList>
    </citation>
    <scope>IDENTIFICATION</scope>
    <source>
        <strain evidence="2">NI907</strain>
    </source>
</reference>
<gene>
    <name evidence="2" type="ORF">PgNI_00541</name>
</gene>
<reference evidence="2" key="2">
    <citation type="submission" date="2019-10" db="EMBL/GenBank/DDBJ databases">
        <authorList>
            <consortium name="NCBI Genome Project"/>
        </authorList>
    </citation>
    <scope>NUCLEOTIDE SEQUENCE</scope>
    <source>
        <strain evidence="2">NI907</strain>
    </source>
</reference>
<accession>A0A6P8BKP1</accession>
<name>A0A6P8BKP1_PYRGI</name>
<evidence type="ECO:0000313" key="1">
    <source>
        <dbReference type="Proteomes" id="UP000515153"/>
    </source>
</evidence>
<reference evidence="2" key="1">
    <citation type="journal article" date="2019" name="Mol. Biol. Evol.">
        <title>Blast fungal genomes show frequent chromosomal changes, gene gains and losses, and effector gene turnover.</title>
        <authorList>
            <person name="Gomez Luciano L.B."/>
            <person name="Jason Tsai I."/>
            <person name="Chuma I."/>
            <person name="Tosa Y."/>
            <person name="Chen Y.H."/>
            <person name="Li J.Y."/>
            <person name="Li M.Y."/>
            <person name="Jade Lu M.Y."/>
            <person name="Nakayashiki H."/>
            <person name="Li W.H."/>
        </authorList>
    </citation>
    <scope>NUCLEOTIDE SEQUENCE</scope>
    <source>
        <strain evidence="2">NI907</strain>
    </source>
</reference>
<dbReference type="AlphaFoldDB" id="A0A6P8BKP1"/>
<protein>
    <submittedName>
        <fullName evidence="2">Uncharacterized protein</fullName>
    </submittedName>
</protein>